<dbReference type="InterPro" id="IPR038185">
    <property type="entry name" value="MyTH4_dom_sf"/>
</dbReference>
<dbReference type="Pfam" id="PF21989">
    <property type="entry name" value="RA_2"/>
    <property type="match status" value="1"/>
</dbReference>
<dbReference type="GO" id="GO:0005856">
    <property type="term" value="C:cytoskeleton"/>
    <property type="evidence" value="ECO:0007669"/>
    <property type="project" value="InterPro"/>
</dbReference>
<dbReference type="Pfam" id="PF21998">
    <property type="entry name" value="FERM_C1_MyoVII"/>
    <property type="match status" value="1"/>
</dbReference>
<evidence type="ECO:0000313" key="9">
    <source>
        <dbReference type="Proteomes" id="UP000275408"/>
    </source>
</evidence>
<evidence type="ECO:0000256" key="4">
    <source>
        <dbReference type="ARBA" id="ARBA00022737"/>
    </source>
</evidence>
<evidence type="ECO:0000256" key="3">
    <source>
        <dbReference type="ARBA" id="ARBA00022490"/>
    </source>
</evidence>
<dbReference type="AlphaFoldDB" id="A0A3M6UT29"/>
<dbReference type="InterPro" id="IPR000299">
    <property type="entry name" value="FERM_domain"/>
</dbReference>
<comment type="caution">
    <text evidence="8">The sequence shown here is derived from an EMBL/GenBank/DDBJ whole genome shotgun (WGS) entry which is preliminary data.</text>
</comment>
<dbReference type="Pfam" id="PF00784">
    <property type="entry name" value="MyTH4"/>
    <property type="match status" value="1"/>
</dbReference>
<dbReference type="InterPro" id="IPR019749">
    <property type="entry name" value="Band_41_domain"/>
</dbReference>
<keyword evidence="3" id="KW-0963">Cytoplasm</keyword>
<dbReference type="GO" id="GO:0005737">
    <property type="term" value="C:cytoplasm"/>
    <property type="evidence" value="ECO:0007669"/>
    <property type="project" value="UniProtKB-SubCell"/>
</dbReference>
<evidence type="ECO:0000313" key="8">
    <source>
        <dbReference type="EMBL" id="RMX56478.1"/>
    </source>
</evidence>
<dbReference type="Gene3D" id="2.30.29.30">
    <property type="entry name" value="Pleckstrin-homology domain (PH domain)/Phosphotyrosine-binding domain (PTB)"/>
    <property type="match status" value="1"/>
</dbReference>
<dbReference type="InterPro" id="IPR051567">
    <property type="entry name" value="Unconventional_Myosin_ATPase"/>
</dbReference>
<dbReference type="InterPro" id="IPR019748">
    <property type="entry name" value="FERM_central"/>
</dbReference>
<dbReference type="SUPFAM" id="SSF47031">
    <property type="entry name" value="Second domain of FERM"/>
    <property type="match status" value="1"/>
</dbReference>
<keyword evidence="5" id="KW-0009">Actin-binding</keyword>
<comment type="similarity">
    <text evidence="2">Belongs to the TRAFAC class myosin-kinesin ATPase superfamily. Myosin family.</text>
</comment>
<dbReference type="PROSITE" id="PS50057">
    <property type="entry name" value="FERM_3"/>
    <property type="match status" value="1"/>
</dbReference>
<dbReference type="PANTHER" id="PTHR22692">
    <property type="entry name" value="MYOSIN VII, XV"/>
    <property type="match status" value="1"/>
</dbReference>
<dbReference type="InterPro" id="IPR041793">
    <property type="entry name" value="MyoVII_FERM_C1"/>
</dbReference>
<protein>
    <recommendedName>
        <fullName evidence="10">MyTH4 domain-containing protein</fullName>
    </recommendedName>
</protein>
<dbReference type="SMART" id="SM00139">
    <property type="entry name" value="MyTH4"/>
    <property type="match status" value="1"/>
</dbReference>
<dbReference type="InterPro" id="IPR000857">
    <property type="entry name" value="MyTH4_dom"/>
</dbReference>
<dbReference type="SMART" id="SM00295">
    <property type="entry name" value="B41"/>
    <property type="match status" value="1"/>
</dbReference>
<dbReference type="Gene3D" id="1.20.80.10">
    <property type="match status" value="1"/>
</dbReference>
<organism evidence="8 9">
    <name type="scientific">Pocillopora damicornis</name>
    <name type="common">Cauliflower coral</name>
    <name type="synonym">Millepora damicornis</name>
    <dbReference type="NCBI Taxonomy" id="46731"/>
    <lineage>
        <taxon>Eukaryota</taxon>
        <taxon>Metazoa</taxon>
        <taxon>Cnidaria</taxon>
        <taxon>Anthozoa</taxon>
        <taxon>Hexacorallia</taxon>
        <taxon>Scleractinia</taxon>
        <taxon>Astrocoeniina</taxon>
        <taxon>Pocilloporidae</taxon>
        <taxon>Pocillopora</taxon>
    </lineage>
</organism>
<dbReference type="OrthoDB" id="6108017at2759"/>
<dbReference type="InterPro" id="IPR011993">
    <property type="entry name" value="PH-like_dom_sf"/>
</dbReference>
<accession>A0A3M6UT29</accession>
<evidence type="ECO:0008006" key="10">
    <source>
        <dbReference type="Google" id="ProtNLM"/>
    </source>
</evidence>
<evidence type="ECO:0000259" key="7">
    <source>
        <dbReference type="PROSITE" id="PS51016"/>
    </source>
</evidence>
<dbReference type="CDD" id="cd14473">
    <property type="entry name" value="FERM_B-lobe"/>
    <property type="match status" value="1"/>
</dbReference>
<evidence type="ECO:0000259" key="6">
    <source>
        <dbReference type="PROSITE" id="PS50057"/>
    </source>
</evidence>
<dbReference type="GO" id="GO:0003779">
    <property type="term" value="F:actin binding"/>
    <property type="evidence" value="ECO:0007669"/>
    <property type="project" value="UniProtKB-KW"/>
</dbReference>
<dbReference type="PROSITE" id="PS51016">
    <property type="entry name" value="MYTH4"/>
    <property type="match status" value="1"/>
</dbReference>
<gene>
    <name evidence="8" type="ORF">pdam_00014937</name>
</gene>
<comment type="subcellular location">
    <subcellularLocation>
        <location evidence="1">Cytoplasm</location>
    </subcellularLocation>
</comment>
<dbReference type="InterPro" id="IPR014352">
    <property type="entry name" value="FERM/acyl-CoA-bd_prot_sf"/>
</dbReference>
<evidence type="ECO:0000256" key="5">
    <source>
        <dbReference type="ARBA" id="ARBA00023203"/>
    </source>
</evidence>
<sequence>MSVSRIKCWLKCETRIFFHTSTTGPNRMEPHRQKMQEPDDLSSCDFLSFAKSNFQNGEICQFSRVPLTSSLLHCNNIDDRKASCAISVAILRFMRDMGEPKFDEEDIMVSEVKETPQPIDKAYASGTTFKRKVVSEKTQQMSFTSHDIPPLIMMNRPTTNVEKIQFITSFGIRRQTLRDEIYCQICRQLINNGSPTSYTRGWILLALCVGVFPPSDELLNYLRNFLKQGPGKFGEYCYSILQRTLEIGSRTQPSTIVELEAVKSQSSLTLPVIFMDGTRKVFEVDPATTCAELCQLIKEELGLKDIFGFSVFIEALNQVANWGCGNESVLDAVSLAEQYACSKTLNESGAWHLFFRKDLFAPTENISIDKVATNLIYHQIVGGIRAEEYICEQQEMIKIVAKRYYIENGPELQENLLREVIQASFPPFVLANSSEDELVSNVKSAFYASSRVQERSNVEVVQQDIVRYAASNWFRDFSRIFDGFVSSGPKLPKVAVKIAFNSKRFQVLSSETPDSPPLLSMGYSQIKKATSVRKGMYLDPLLVLNTIRSQTFSFRSVQADTMNDLINHFLLYFKTPSSAGGDD</sequence>
<reference evidence="8 9" key="1">
    <citation type="journal article" date="2018" name="Sci. Rep.">
        <title>Comparative analysis of the Pocillopora damicornis genome highlights role of immune system in coral evolution.</title>
        <authorList>
            <person name="Cunning R."/>
            <person name="Bay R.A."/>
            <person name="Gillette P."/>
            <person name="Baker A.C."/>
            <person name="Traylor-Knowles N."/>
        </authorList>
    </citation>
    <scope>NUCLEOTIDE SEQUENCE [LARGE SCALE GENOMIC DNA]</scope>
    <source>
        <strain evidence="8">RSMAS</strain>
        <tissue evidence="8">Whole animal</tissue>
    </source>
</reference>
<dbReference type="InterPro" id="IPR029071">
    <property type="entry name" value="Ubiquitin-like_domsf"/>
</dbReference>
<dbReference type="Gene3D" id="3.10.20.90">
    <property type="entry name" value="Phosphatidylinositol 3-kinase Catalytic Subunit, Chain A, domain 1"/>
    <property type="match status" value="1"/>
</dbReference>
<evidence type="ECO:0000256" key="1">
    <source>
        <dbReference type="ARBA" id="ARBA00004496"/>
    </source>
</evidence>
<dbReference type="SUPFAM" id="SSF54236">
    <property type="entry name" value="Ubiquitin-like"/>
    <property type="match status" value="1"/>
</dbReference>
<dbReference type="PANTHER" id="PTHR22692:SF33">
    <property type="entry name" value="MYOSIN"/>
    <property type="match status" value="1"/>
</dbReference>
<proteinExistence type="inferred from homology"/>
<dbReference type="CDD" id="cd17092">
    <property type="entry name" value="FERM1_F1_Myosin-VII"/>
    <property type="match status" value="1"/>
</dbReference>
<keyword evidence="4" id="KW-0677">Repeat</keyword>
<feature type="domain" description="FERM" evidence="6">
    <location>
        <begin position="268"/>
        <end position="580"/>
    </location>
</feature>
<keyword evidence="9" id="KW-1185">Reference proteome</keyword>
<dbReference type="InterPro" id="IPR035963">
    <property type="entry name" value="FERM_2"/>
</dbReference>
<dbReference type="STRING" id="46731.A0A3M6UT29"/>
<dbReference type="EMBL" id="RCHS01000839">
    <property type="protein sequence ID" value="RMX56478.1"/>
    <property type="molecule type" value="Genomic_DNA"/>
</dbReference>
<dbReference type="Proteomes" id="UP000275408">
    <property type="component" value="Unassembled WGS sequence"/>
</dbReference>
<dbReference type="Gene3D" id="1.25.40.530">
    <property type="entry name" value="MyTH4 domain"/>
    <property type="match status" value="1"/>
</dbReference>
<evidence type="ECO:0000256" key="2">
    <source>
        <dbReference type="ARBA" id="ARBA00008314"/>
    </source>
</evidence>
<feature type="domain" description="MyTH4" evidence="7">
    <location>
        <begin position="62"/>
        <end position="263"/>
    </location>
</feature>
<name>A0A3M6UT29_POCDA</name>